<dbReference type="EC" id="2.7.13.3" evidence="2"/>
<dbReference type="GO" id="GO:0009927">
    <property type="term" value="F:histidine phosphotransfer kinase activity"/>
    <property type="evidence" value="ECO:0007669"/>
    <property type="project" value="TreeGrafter"/>
</dbReference>
<dbReference type="FunFam" id="3.30.565.10:FF:000006">
    <property type="entry name" value="Sensor histidine kinase WalK"/>
    <property type="match status" value="1"/>
</dbReference>
<dbReference type="PANTHER" id="PTHR43047">
    <property type="entry name" value="TWO-COMPONENT HISTIDINE PROTEIN KINASE"/>
    <property type="match status" value="1"/>
</dbReference>
<dbReference type="InterPro" id="IPR036890">
    <property type="entry name" value="HATPase_C_sf"/>
</dbReference>
<evidence type="ECO:0000313" key="7">
    <source>
        <dbReference type="EMBL" id="VAW01230.1"/>
    </source>
</evidence>
<evidence type="ECO:0000256" key="4">
    <source>
        <dbReference type="ARBA" id="ARBA00022679"/>
    </source>
</evidence>
<gene>
    <name evidence="7" type="ORF">MNBD_ALPHA06-1129</name>
</gene>
<keyword evidence="5" id="KW-0418">Kinase</keyword>
<dbReference type="InterPro" id="IPR005467">
    <property type="entry name" value="His_kinase_dom"/>
</dbReference>
<dbReference type="SMART" id="SM00387">
    <property type="entry name" value="HATPase_c"/>
    <property type="match status" value="1"/>
</dbReference>
<dbReference type="SUPFAM" id="SSF55874">
    <property type="entry name" value="ATPase domain of HSP90 chaperone/DNA topoisomerase II/histidine kinase"/>
    <property type="match status" value="1"/>
</dbReference>
<dbReference type="InterPro" id="IPR003594">
    <property type="entry name" value="HATPase_dom"/>
</dbReference>
<dbReference type="PROSITE" id="PS50109">
    <property type="entry name" value="HIS_KIN"/>
    <property type="match status" value="1"/>
</dbReference>
<accession>A0A3B0SAC9</accession>
<dbReference type="GO" id="GO:0000155">
    <property type="term" value="F:phosphorelay sensor kinase activity"/>
    <property type="evidence" value="ECO:0007669"/>
    <property type="project" value="TreeGrafter"/>
</dbReference>
<dbReference type="PANTHER" id="PTHR43047:SF72">
    <property type="entry name" value="OSMOSENSING HISTIDINE PROTEIN KINASE SLN1"/>
    <property type="match status" value="1"/>
</dbReference>
<dbReference type="EMBL" id="UOEE01000315">
    <property type="protein sequence ID" value="VAW01230.1"/>
    <property type="molecule type" value="Genomic_DNA"/>
</dbReference>
<keyword evidence="4" id="KW-0808">Transferase</keyword>
<evidence type="ECO:0000256" key="2">
    <source>
        <dbReference type="ARBA" id="ARBA00012438"/>
    </source>
</evidence>
<name>A0A3B0SAC9_9ZZZZ</name>
<dbReference type="Pfam" id="PF02518">
    <property type="entry name" value="HATPase_c"/>
    <property type="match status" value="1"/>
</dbReference>
<protein>
    <recommendedName>
        <fullName evidence="2">histidine kinase</fullName>
        <ecNumber evidence="2">2.7.13.3</ecNumber>
    </recommendedName>
</protein>
<evidence type="ECO:0000256" key="3">
    <source>
        <dbReference type="ARBA" id="ARBA00022553"/>
    </source>
</evidence>
<keyword evidence="3" id="KW-0597">Phosphoprotein</keyword>
<dbReference type="Gene3D" id="3.30.565.10">
    <property type="entry name" value="Histidine kinase-like ATPase, C-terminal domain"/>
    <property type="match status" value="1"/>
</dbReference>
<dbReference type="PRINTS" id="PR00344">
    <property type="entry name" value="BCTRLSENSOR"/>
</dbReference>
<dbReference type="GO" id="GO:0005886">
    <property type="term" value="C:plasma membrane"/>
    <property type="evidence" value="ECO:0007669"/>
    <property type="project" value="TreeGrafter"/>
</dbReference>
<organism evidence="7">
    <name type="scientific">hydrothermal vent metagenome</name>
    <dbReference type="NCBI Taxonomy" id="652676"/>
    <lineage>
        <taxon>unclassified sequences</taxon>
        <taxon>metagenomes</taxon>
        <taxon>ecological metagenomes</taxon>
    </lineage>
</organism>
<sequence>MRLATELPTFDVQVHADRKAFRQILYNLLSNAIKFTPGGGQIITRLALDGDQVILEVTDNGVGMSQDDAKRVGTPYQQADSAAQSEARGTGLGLALVKALAEMHDGTFSLDSELGQGTTIRLTVPILDTDKMDQAKVQELDVRSHIRRAQQATTEIAAVAARLSS</sequence>
<proteinExistence type="predicted"/>
<dbReference type="AlphaFoldDB" id="A0A3B0SAC9"/>
<evidence type="ECO:0000256" key="5">
    <source>
        <dbReference type="ARBA" id="ARBA00022777"/>
    </source>
</evidence>
<dbReference type="InterPro" id="IPR004358">
    <property type="entry name" value="Sig_transdc_His_kin-like_C"/>
</dbReference>
<evidence type="ECO:0000259" key="6">
    <source>
        <dbReference type="PROSITE" id="PS50109"/>
    </source>
</evidence>
<reference evidence="7" key="1">
    <citation type="submission" date="2018-06" db="EMBL/GenBank/DDBJ databases">
        <authorList>
            <person name="Zhirakovskaya E."/>
        </authorList>
    </citation>
    <scope>NUCLEOTIDE SEQUENCE</scope>
</reference>
<evidence type="ECO:0000256" key="1">
    <source>
        <dbReference type="ARBA" id="ARBA00000085"/>
    </source>
</evidence>
<comment type="catalytic activity">
    <reaction evidence="1">
        <text>ATP + protein L-histidine = ADP + protein N-phospho-L-histidine.</text>
        <dbReference type="EC" id="2.7.13.3"/>
    </reaction>
</comment>
<feature type="domain" description="Histidine kinase" evidence="6">
    <location>
        <begin position="1"/>
        <end position="128"/>
    </location>
</feature>